<dbReference type="PANTHER" id="PTHR43333:SF1">
    <property type="entry name" value="D-ISOMER SPECIFIC 2-HYDROXYACID DEHYDROGENASE NAD-BINDING DOMAIN-CONTAINING PROTEIN"/>
    <property type="match status" value="1"/>
</dbReference>
<sequence>MNILVAAPSNSFDINKIKENFAENGNFDNDNIYYEDESLSSDILNRIDIFVGYNKQLLDEILSSDQSQLKWIQALSAGVDYYPLDQLKDKKIALTTVSGIHAEPIAESVIGMILGSYRAINESARKRNWYKPTSMLKMINGKHAVVFGTGHIGGRIAELLDAFGAKTVGVNHSGHPAKNFAETVSMDNVTNETKVLDADIIINALPLSDSTYHYYNDKFFNLLNKQPMFISIGRGPSTVTQDLIDALNNHQLGSAALDVTDPEPLPEDSPLWKMDNVLITPHISGIHAEYMDESLAILDENMQSFNNDGKPSKNLVNLDEGY</sequence>
<dbReference type="EMBL" id="CP093362">
    <property type="protein sequence ID" value="UQS84525.1"/>
    <property type="molecule type" value="Genomic_DNA"/>
</dbReference>
<evidence type="ECO:0000313" key="7">
    <source>
        <dbReference type="EMBL" id="UQS84525.1"/>
    </source>
</evidence>
<accession>A0ABY4PG25</accession>
<comment type="similarity">
    <text evidence="1 4">Belongs to the D-isomer specific 2-hydroxyacid dehydrogenase family.</text>
</comment>
<evidence type="ECO:0000313" key="8">
    <source>
        <dbReference type="Proteomes" id="UP000831859"/>
    </source>
</evidence>
<gene>
    <name evidence="7" type="ORF">MOO46_04525</name>
</gene>
<dbReference type="Pfam" id="PF02826">
    <property type="entry name" value="2-Hacid_dh_C"/>
    <property type="match status" value="1"/>
</dbReference>
<feature type="domain" description="D-isomer specific 2-hydroxyacid dehydrogenase catalytic" evidence="5">
    <location>
        <begin position="34"/>
        <end position="305"/>
    </location>
</feature>
<name>A0ABY4PG25_9LACO</name>
<evidence type="ECO:0000256" key="3">
    <source>
        <dbReference type="ARBA" id="ARBA00023027"/>
    </source>
</evidence>
<keyword evidence="3" id="KW-0520">NAD</keyword>
<reference evidence="7 8" key="1">
    <citation type="journal article" date="2022" name="Int. J. Syst. Evol. Microbiol.">
        <title>Apilactobacillus apisilvae sp. nov., Nicolia spurrieriana gen. nov. sp. nov., Bombilactobacillus folatiphilus sp. nov. and Bombilactobacillus thymidiniphilus sp. nov., four new lactic acid bacterial isolates from stingless bees Tetragonula carbonaria and Austroplebeia australis.</title>
        <authorList>
            <person name="Oliphant S.A."/>
            <person name="Watson-Haigh N.S."/>
            <person name="Sumby K.M."/>
            <person name="Gardner J."/>
            <person name="Groom S."/>
            <person name="Jiranek V."/>
        </authorList>
    </citation>
    <scope>NUCLEOTIDE SEQUENCE [LARGE SCALE GENOMIC DNA]</scope>
    <source>
        <strain evidence="7 8">SG5_A10</strain>
    </source>
</reference>
<proteinExistence type="inferred from homology"/>
<dbReference type="SUPFAM" id="SSF51735">
    <property type="entry name" value="NAD(P)-binding Rossmann-fold domains"/>
    <property type="match status" value="1"/>
</dbReference>
<dbReference type="Proteomes" id="UP000831859">
    <property type="component" value="Chromosome"/>
</dbReference>
<evidence type="ECO:0000256" key="4">
    <source>
        <dbReference type="RuleBase" id="RU003719"/>
    </source>
</evidence>
<dbReference type="Gene3D" id="3.40.50.720">
    <property type="entry name" value="NAD(P)-binding Rossmann-like Domain"/>
    <property type="match status" value="2"/>
</dbReference>
<evidence type="ECO:0000256" key="2">
    <source>
        <dbReference type="ARBA" id="ARBA00023002"/>
    </source>
</evidence>
<dbReference type="InterPro" id="IPR006140">
    <property type="entry name" value="D-isomer_DH_NAD-bd"/>
</dbReference>
<evidence type="ECO:0000259" key="6">
    <source>
        <dbReference type="Pfam" id="PF02826"/>
    </source>
</evidence>
<keyword evidence="2 4" id="KW-0560">Oxidoreductase</keyword>
<protein>
    <submittedName>
        <fullName evidence="7">Hydroxyacid dehydrogenase</fullName>
    </submittedName>
</protein>
<dbReference type="InterPro" id="IPR036291">
    <property type="entry name" value="NAD(P)-bd_dom_sf"/>
</dbReference>
<dbReference type="SUPFAM" id="SSF52283">
    <property type="entry name" value="Formate/glycerate dehydrogenase catalytic domain-like"/>
    <property type="match status" value="1"/>
</dbReference>
<dbReference type="Pfam" id="PF00389">
    <property type="entry name" value="2-Hacid_dh"/>
    <property type="match status" value="1"/>
</dbReference>
<evidence type="ECO:0000256" key="1">
    <source>
        <dbReference type="ARBA" id="ARBA00005854"/>
    </source>
</evidence>
<dbReference type="PANTHER" id="PTHR43333">
    <property type="entry name" value="2-HACID_DH_C DOMAIN-CONTAINING PROTEIN"/>
    <property type="match status" value="1"/>
</dbReference>
<evidence type="ECO:0000259" key="5">
    <source>
        <dbReference type="Pfam" id="PF00389"/>
    </source>
</evidence>
<keyword evidence="8" id="KW-1185">Reference proteome</keyword>
<dbReference type="InterPro" id="IPR006139">
    <property type="entry name" value="D-isomer_2_OHA_DH_cat_dom"/>
</dbReference>
<dbReference type="RefSeq" id="WP_249510511.1">
    <property type="nucleotide sequence ID" value="NZ_CP093362.1"/>
</dbReference>
<organism evidence="7 8">
    <name type="scientific">Apilactobacillus apisilvae</name>
    <dbReference type="NCBI Taxonomy" id="2923364"/>
    <lineage>
        <taxon>Bacteria</taxon>
        <taxon>Bacillati</taxon>
        <taxon>Bacillota</taxon>
        <taxon>Bacilli</taxon>
        <taxon>Lactobacillales</taxon>
        <taxon>Lactobacillaceae</taxon>
        <taxon>Apilactobacillus</taxon>
    </lineage>
</organism>
<feature type="domain" description="D-isomer specific 2-hydroxyacid dehydrogenase NAD-binding" evidence="6">
    <location>
        <begin position="116"/>
        <end position="284"/>
    </location>
</feature>